<dbReference type="HOGENOM" id="CLU_3345410_0_0_9"/>
<evidence type="ECO:0000256" key="1">
    <source>
        <dbReference type="SAM" id="Phobius"/>
    </source>
</evidence>
<reference evidence="2 3" key="1">
    <citation type="journal article" date="2011" name="J. Bacteriol.">
        <title>Genome sequence of the nonpathogenic Listeria monocytogenes serovar 4a strain M7.</title>
        <authorList>
            <person name="Chen J."/>
            <person name="Xia Y."/>
            <person name="Cheng C."/>
            <person name="Fang C."/>
            <person name="Shan Y."/>
            <person name="Jin G."/>
            <person name="Fang W."/>
        </authorList>
    </citation>
    <scope>NUCLEOTIDE SEQUENCE [LARGE SCALE GENOMIC DNA]</scope>
    <source>
        <strain evidence="2 3">M7</strain>
    </source>
</reference>
<dbReference type="KEGG" id="lmq:LMM7_0161"/>
<dbReference type="EMBL" id="CP002816">
    <property type="protein sequence ID" value="AEH91167.1"/>
    <property type="molecule type" value="Genomic_DNA"/>
</dbReference>
<name>A0A0E0URY1_LISMM</name>
<dbReference type="AlphaFoldDB" id="A0A0E0URY1"/>
<protein>
    <submittedName>
        <fullName evidence="2">Uncharacterized protein</fullName>
    </submittedName>
</protein>
<organism evidence="2 3">
    <name type="scientific">Listeria monocytogenes serotype 4a (strain M7)</name>
    <dbReference type="NCBI Taxonomy" id="1030009"/>
    <lineage>
        <taxon>Bacteria</taxon>
        <taxon>Bacillati</taxon>
        <taxon>Bacillota</taxon>
        <taxon>Bacilli</taxon>
        <taxon>Bacillales</taxon>
        <taxon>Listeriaceae</taxon>
        <taxon>Listeria</taxon>
    </lineage>
</organism>
<accession>A0A0E0URY1</accession>
<keyword evidence="1" id="KW-1133">Transmembrane helix</keyword>
<evidence type="ECO:0000313" key="2">
    <source>
        <dbReference type="EMBL" id="AEH91167.1"/>
    </source>
</evidence>
<dbReference type="Proteomes" id="UP000000486">
    <property type="component" value="Chromosome"/>
</dbReference>
<gene>
    <name evidence="2" type="ordered locus">LMM7_0161</name>
</gene>
<keyword evidence="1" id="KW-0472">Membrane</keyword>
<feature type="transmembrane region" description="Helical" evidence="1">
    <location>
        <begin position="12"/>
        <end position="30"/>
    </location>
</feature>
<keyword evidence="1" id="KW-0812">Transmembrane</keyword>
<sequence length="37" mass="4563">MCGTVLQNKMPLFPLLLLFLNEFIKYLYYFNNWMESQ</sequence>
<proteinExistence type="predicted"/>
<evidence type="ECO:0000313" key="3">
    <source>
        <dbReference type="Proteomes" id="UP000000486"/>
    </source>
</evidence>